<dbReference type="SUPFAM" id="SSF102705">
    <property type="entry name" value="NIF3 (NGG1p interacting factor 3)-like"/>
    <property type="match status" value="1"/>
</dbReference>
<evidence type="ECO:0000256" key="2">
    <source>
        <dbReference type="ARBA" id="ARBA00022723"/>
    </source>
</evidence>
<organism evidence="4 5">
    <name type="scientific">Sphaerotilus hippei</name>
    <dbReference type="NCBI Taxonomy" id="744406"/>
    <lineage>
        <taxon>Bacteria</taxon>
        <taxon>Pseudomonadati</taxon>
        <taxon>Pseudomonadota</taxon>
        <taxon>Betaproteobacteria</taxon>
        <taxon>Burkholderiales</taxon>
        <taxon>Sphaerotilaceae</taxon>
        <taxon>Sphaerotilus</taxon>
    </lineage>
</organism>
<evidence type="ECO:0000313" key="5">
    <source>
        <dbReference type="Proteomes" id="UP000247811"/>
    </source>
</evidence>
<feature type="binding site" evidence="3">
    <location>
        <position position="102"/>
    </location>
    <ligand>
        <name>a divalent metal cation</name>
        <dbReference type="ChEBI" id="CHEBI:60240"/>
        <label>1</label>
    </ligand>
</feature>
<dbReference type="PANTHER" id="PTHR13799">
    <property type="entry name" value="NGG1 INTERACTING FACTOR 3"/>
    <property type="match status" value="1"/>
</dbReference>
<dbReference type="Proteomes" id="UP000247811">
    <property type="component" value="Unassembled WGS sequence"/>
</dbReference>
<evidence type="ECO:0000313" key="4">
    <source>
        <dbReference type="EMBL" id="PXW96171.1"/>
    </source>
</evidence>
<dbReference type="InterPro" id="IPR036069">
    <property type="entry name" value="DUF34/NIF3_sf"/>
</dbReference>
<dbReference type="NCBIfam" id="TIGR00486">
    <property type="entry name" value="YbgI_SA1388"/>
    <property type="match status" value="1"/>
</dbReference>
<evidence type="ECO:0000256" key="3">
    <source>
        <dbReference type="PIRSR" id="PIRSR602678-1"/>
    </source>
</evidence>
<proteinExistence type="inferred from homology"/>
<feature type="binding site" evidence="3">
    <location>
        <position position="64"/>
    </location>
    <ligand>
        <name>a divalent metal cation</name>
        <dbReference type="ChEBI" id="CHEBI:60240"/>
        <label>2</label>
    </ligand>
</feature>
<dbReference type="AlphaFoldDB" id="A0A318H0C2"/>
<comment type="similarity">
    <text evidence="1">Belongs to the GTP cyclohydrolase I type 2/NIF3 family.</text>
</comment>
<feature type="binding site" evidence="3">
    <location>
        <position position="219"/>
    </location>
    <ligand>
        <name>a divalent metal cation</name>
        <dbReference type="ChEBI" id="CHEBI:60240"/>
        <label>1</label>
    </ligand>
</feature>
<dbReference type="InterPro" id="IPR002678">
    <property type="entry name" value="DUF34/NIF3"/>
</dbReference>
<dbReference type="PANTHER" id="PTHR13799:SF14">
    <property type="entry name" value="GTP CYCLOHYDROLASE 1 TYPE 2 HOMOLOG"/>
    <property type="match status" value="1"/>
</dbReference>
<protein>
    <submittedName>
        <fullName evidence="4">Dinuclear metal center YbgI/SA1388 family protein</fullName>
    </submittedName>
</protein>
<name>A0A318H0C2_9BURK</name>
<dbReference type="Gene3D" id="3.40.1390.30">
    <property type="entry name" value="NIF3 (NGG1p interacting factor 3)-like"/>
    <property type="match status" value="2"/>
</dbReference>
<accession>A0A318H0C2</accession>
<feature type="binding site" evidence="3">
    <location>
        <position position="65"/>
    </location>
    <ligand>
        <name>a divalent metal cation</name>
        <dbReference type="ChEBI" id="CHEBI:60240"/>
        <label>1</label>
    </ligand>
</feature>
<dbReference type="EMBL" id="QJJS01000007">
    <property type="protein sequence ID" value="PXW96171.1"/>
    <property type="molecule type" value="Genomic_DNA"/>
</dbReference>
<dbReference type="GO" id="GO:0046872">
    <property type="term" value="F:metal ion binding"/>
    <property type="evidence" value="ECO:0007669"/>
    <property type="project" value="UniProtKB-KW"/>
</dbReference>
<sequence>MVSRDEMSTSLDTLLEVTRFSDYGPNGLQVEGRASVRRLVSGVTASRALIEAAVERDADALLVHHGLFWRGQDGRVTGWMKQRLALLLRHDINLYAYHLPLDAHPVLGNNAQLGERLGLRPTGTFGDKALGWLGTPASGVEVELATWAQQVATVLRRPPIVVPGDGRPLRRIAWCTGGAQGHFEAAIAAGADAYLTGEISEPQAHIARECGVAFLACGHHATERYGAMALGAHIAARFGLEHEFIDLDNPA</sequence>
<dbReference type="Pfam" id="PF01784">
    <property type="entry name" value="DUF34_NIF3"/>
    <property type="match status" value="1"/>
</dbReference>
<keyword evidence="5" id="KW-1185">Reference proteome</keyword>
<gene>
    <name evidence="4" type="ORF">C7444_10777</name>
</gene>
<evidence type="ECO:0000256" key="1">
    <source>
        <dbReference type="ARBA" id="ARBA00006964"/>
    </source>
</evidence>
<reference evidence="4 5" key="1">
    <citation type="submission" date="2018-05" db="EMBL/GenBank/DDBJ databases">
        <title>Genomic Encyclopedia of Type Strains, Phase IV (KMG-IV): sequencing the most valuable type-strain genomes for metagenomic binning, comparative biology and taxonomic classification.</title>
        <authorList>
            <person name="Goeker M."/>
        </authorList>
    </citation>
    <scope>NUCLEOTIDE SEQUENCE [LARGE SCALE GENOMIC DNA]</scope>
    <source>
        <strain evidence="4 5">DSM 566</strain>
    </source>
</reference>
<keyword evidence="2 3" id="KW-0479">Metal-binding</keyword>
<dbReference type="GO" id="GO:0005737">
    <property type="term" value="C:cytoplasm"/>
    <property type="evidence" value="ECO:0007669"/>
    <property type="project" value="TreeGrafter"/>
</dbReference>
<feature type="binding site" evidence="3">
    <location>
        <position position="223"/>
    </location>
    <ligand>
        <name>a divalent metal cation</name>
        <dbReference type="ChEBI" id="CHEBI:60240"/>
        <label>1</label>
    </ligand>
</feature>
<comment type="caution">
    <text evidence="4">The sequence shown here is derived from an EMBL/GenBank/DDBJ whole genome shotgun (WGS) entry which is preliminary data.</text>
</comment>